<dbReference type="InterPro" id="IPR018392">
    <property type="entry name" value="LysM"/>
</dbReference>
<feature type="transmembrane region" description="Helical" evidence="1">
    <location>
        <begin position="51"/>
        <end position="79"/>
    </location>
</feature>
<dbReference type="Proteomes" id="UP000652763">
    <property type="component" value="Unassembled WGS sequence"/>
</dbReference>
<keyword evidence="1" id="KW-0812">Transmembrane</keyword>
<gene>
    <name evidence="2" type="ORF">H9638_10300</name>
</gene>
<reference evidence="2 3" key="1">
    <citation type="submission" date="2020-08" db="EMBL/GenBank/DDBJ databases">
        <title>A Genomic Blueprint of the Chicken Gut Microbiome.</title>
        <authorList>
            <person name="Gilroy R."/>
            <person name="Ravi A."/>
            <person name="Getino M."/>
            <person name="Pursley I."/>
            <person name="Horton D.L."/>
            <person name="Alikhan N.-F."/>
            <person name="Baker D."/>
            <person name="Gharbi K."/>
            <person name="Hall N."/>
            <person name="Watson M."/>
            <person name="Adriaenssens E.M."/>
            <person name="Foster-Nyarko E."/>
            <person name="Jarju S."/>
            <person name="Secka A."/>
            <person name="Antonio M."/>
            <person name="Oren A."/>
            <person name="Chaudhuri R."/>
            <person name="La Ragione R.M."/>
            <person name="Hildebrand F."/>
            <person name="Pallen M.J."/>
        </authorList>
    </citation>
    <scope>NUCLEOTIDE SEQUENCE [LARGE SCALE GENOMIC DNA]</scope>
    <source>
        <strain evidence="2 3">Sa2BUA2</strain>
    </source>
</reference>
<sequence length="275" mass="28071">MRRHLEDVFQAVGAVLAGLILLFSGIQLRSGGLSADVQPVYSLGDLQHAAGLAASAVGLLVLGWWTLGLAAAFLSAVLARCGRVRAAGAFGRISPGFLRRLAAAALGVQLMAAPVPAALASPPAQAGQTMPAGATQPTQITGYGRTKGQEPAEVRNAAVVQGTAVDPRWQLEPAGGGGDSAAVDPAWKPAADPVPPSFLVPPGLRAETPSGESVTMMAGDTLWDLAAAQLGSLATVAEVAELWPRWYELNRLAIGPDPDVLLPGQILLVPPLPAG</sequence>
<comment type="caution">
    <text evidence="2">The sequence shown here is derived from an EMBL/GenBank/DDBJ whole genome shotgun (WGS) entry which is preliminary data.</text>
</comment>
<dbReference type="RefSeq" id="WP_191747085.1">
    <property type="nucleotide sequence ID" value="NZ_JACSQC010000004.1"/>
</dbReference>
<dbReference type="InterPro" id="IPR036779">
    <property type="entry name" value="LysM_dom_sf"/>
</dbReference>
<keyword evidence="1" id="KW-1133">Transmembrane helix</keyword>
<keyword evidence="3" id="KW-1185">Reference proteome</keyword>
<evidence type="ECO:0000313" key="2">
    <source>
        <dbReference type="EMBL" id="MBD8044196.1"/>
    </source>
</evidence>
<dbReference type="CDD" id="cd00118">
    <property type="entry name" value="LysM"/>
    <property type="match status" value="1"/>
</dbReference>
<name>A0ABR8YIY9_9MICC</name>
<evidence type="ECO:0000313" key="3">
    <source>
        <dbReference type="Proteomes" id="UP000652763"/>
    </source>
</evidence>
<evidence type="ECO:0000256" key="1">
    <source>
        <dbReference type="SAM" id="Phobius"/>
    </source>
</evidence>
<organism evidence="2 3">
    <name type="scientific">Arthrobacter pullicola</name>
    <dbReference type="NCBI Taxonomy" id="2762224"/>
    <lineage>
        <taxon>Bacteria</taxon>
        <taxon>Bacillati</taxon>
        <taxon>Actinomycetota</taxon>
        <taxon>Actinomycetes</taxon>
        <taxon>Micrococcales</taxon>
        <taxon>Micrococcaceae</taxon>
        <taxon>Arthrobacter</taxon>
    </lineage>
</organism>
<evidence type="ECO:0008006" key="4">
    <source>
        <dbReference type="Google" id="ProtNLM"/>
    </source>
</evidence>
<keyword evidence="1" id="KW-0472">Membrane</keyword>
<dbReference type="EMBL" id="JACSQC010000004">
    <property type="protein sequence ID" value="MBD8044196.1"/>
    <property type="molecule type" value="Genomic_DNA"/>
</dbReference>
<proteinExistence type="predicted"/>
<dbReference type="Gene3D" id="3.10.350.10">
    <property type="entry name" value="LysM domain"/>
    <property type="match status" value="1"/>
</dbReference>
<protein>
    <recommendedName>
        <fullName evidence="4">LysM domain-containing protein</fullName>
    </recommendedName>
</protein>
<accession>A0ABR8YIY9</accession>